<evidence type="ECO:0000259" key="10">
    <source>
        <dbReference type="Pfam" id="PF12719"/>
    </source>
</evidence>
<dbReference type="InParanoid" id="A7RH24"/>
<evidence type="ECO:0000256" key="3">
    <source>
        <dbReference type="ARBA" id="ARBA00022454"/>
    </source>
</evidence>
<organism evidence="11 12">
    <name type="scientific">Nematostella vectensis</name>
    <name type="common">Starlet sea anemone</name>
    <dbReference type="NCBI Taxonomy" id="45351"/>
    <lineage>
        <taxon>Eukaryota</taxon>
        <taxon>Metazoa</taxon>
        <taxon>Cnidaria</taxon>
        <taxon>Anthozoa</taxon>
        <taxon>Hexacorallia</taxon>
        <taxon>Actiniaria</taxon>
        <taxon>Edwardsiidae</taxon>
        <taxon>Nematostella</taxon>
    </lineage>
</organism>
<feature type="compositionally biased region" description="Acidic residues" evidence="8">
    <location>
        <begin position="677"/>
        <end position="686"/>
    </location>
</feature>
<dbReference type="Gene3D" id="1.25.10.10">
    <property type="entry name" value="Leucine-rich Repeat Variant"/>
    <property type="match status" value="2"/>
</dbReference>
<feature type="non-terminal residue" evidence="11">
    <location>
        <position position="1"/>
    </location>
</feature>
<proteinExistence type="inferred from homology"/>
<name>A7RH24_NEMVE</name>
<evidence type="ECO:0000256" key="6">
    <source>
        <dbReference type="ARBA" id="ARBA00023067"/>
    </source>
</evidence>
<dbReference type="Pfam" id="PF12719">
    <property type="entry name" value="Cnd3"/>
    <property type="match status" value="1"/>
</dbReference>
<evidence type="ECO:0000256" key="5">
    <source>
        <dbReference type="ARBA" id="ARBA00022776"/>
    </source>
</evidence>
<dbReference type="InterPro" id="IPR027165">
    <property type="entry name" value="CND3"/>
</dbReference>
<dbReference type="STRING" id="45351.A7RH24"/>
<evidence type="ECO:0008006" key="13">
    <source>
        <dbReference type="Google" id="ProtNLM"/>
    </source>
</evidence>
<gene>
    <name evidence="11" type="ORF">NEMVEDRAFT_v1g81219</name>
</gene>
<accession>A7RH24</accession>
<dbReference type="OMA" id="NHQKNFV"/>
<reference evidence="11 12" key="1">
    <citation type="journal article" date="2007" name="Science">
        <title>Sea anemone genome reveals ancestral eumetazoan gene repertoire and genomic organization.</title>
        <authorList>
            <person name="Putnam N.H."/>
            <person name="Srivastava M."/>
            <person name="Hellsten U."/>
            <person name="Dirks B."/>
            <person name="Chapman J."/>
            <person name="Salamov A."/>
            <person name="Terry A."/>
            <person name="Shapiro H."/>
            <person name="Lindquist E."/>
            <person name="Kapitonov V.V."/>
            <person name="Jurka J."/>
            <person name="Genikhovich G."/>
            <person name="Grigoriev I.V."/>
            <person name="Lucas S.M."/>
            <person name="Steele R.E."/>
            <person name="Finnerty J.R."/>
            <person name="Technau U."/>
            <person name="Martindale M.Q."/>
            <person name="Rokhsar D.S."/>
        </authorList>
    </citation>
    <scope>NUCLEOTIDE SEQUENCE [LARGE SCALE GENOMIC DNA]</scope>
    <source>
        <strain evidence="12">CH2 X CH6</strain>
    </source>
</reference>
<dbReference type="GO" id="GO:0000793">
    <property type="term" value="C:condensed chromosome"/>
    <property type="evidence" value="ECO:0000318"/>
    <property type="project" value="GO_Central"/>
</dbReference>
<comment type="similarity">
    <text evidence="2">Belongs to the CND3 (condensin subunit 3) family.</text>
</comment>
<dbReference type="InterPro" id="IPR016024">
    <property type="entry name" value="ARM-type_fold"/>
</dbReference>
<keyword evidence="3" id="KW-0158">Chromosome</keyword>
<keyword evidence="7" id="KW-0131">Cell cycle</keyword>
<feature type="domain" description="Nuclear condensin complex subunit 3 C-terminal" evidence="10">
    <location>
        <begin position="549"/>
        <end position="871"/>
    </location>
</feature>
<dbReference type="GO" id="GO:0000796">
    <property type="term" value="C:condensin complex"/>
    <property type="evidence" value="ECO:0007669"/>
    <property type="project" value="InterPro"/>
</dbReference>
<evidence type="ECO:0000256" key="7">
    <source>
        <dbReference type="ARBA" id="ARBA00023306"/>
    </source>
</evidence>
<keyword evidence="12" id="KW-1185">Reference proteome</keyword>
<dbReference type="Proteomes" id="UP000001593">
    <property type="component" value="Unassembled WGS sequence"/>
</dbReference>
<dbReference type="FunCoup" id="A7RH24">
    <property type="interactions" value="379"/>
</dbReference>
<dbReference type="GO" id="GO:0007076">
    <property type="term" value="P:mitotic chromosome condensation"/>
    <property type="evidence" value="ECO:0000318"/>
    <property type="project" value="GO_Central"/>
</dbReference>
<keyword evidence="4" id="KW-0132">Cell division</keyword>
<dbReference type="FunFam" id="1.25.10.10:FF:002111">
    <property type="entry name" value="Predicted protein"/>
    <property type="match status" value="1"/>
</dbReference>
<dbReference type="PhylomeDB" id="A7RH24"/>
<evidence type="ECO:0000256" key="1">
    <source>
        <dbReference type="ARBA" id="ARBA00004286"/>
    </source>
</evidence>
<feature type="domain" description="UVR" evidence="9">
    <location>
        <begin position="493"/>
        <end position="526"/>
    </location>
</feature>
<evidence type="ECO:0000259" key="9">
    <source>
        <dbReference type="Pfam" id="PF02151"/>
    </source>
</evidence>
<dbReference type="InterPro" id="IPR025977">
    <property type="entry name" value="Cnd3_C"/>
</dbReference>
<evidence type="ECO:0000256" key="4">
    <source>
        <dbReference type="ARBA" id="ARBA00022618"/>
    </source>
</evidence>
<feature type="region of interest" description="Disordered" evidence="8">
    <location>
        <begin position="654"/>
        <end position="694"/>
    </location>
</feature>
<dbReference type="InterPro" id="IPR001943">
    <property type="entry name" value="UVR_dom"/>
</dbReference>
<keyword evidence="6" id="KW-0226">DNA condensation</keyword>
<dbReference type="Pfam" id="PF02151">
    <property type="entry name" value="UVR"/>
    <property type="match status" value="1"/>
</dbReference>
<dbReference type="HOGENOM" id="CLU_004446_2_2_1"/>
<comment type="subcellular location">
    <subcellularLocation>
        <location evidence="1">Chromosome</location>
    </subcellularLocation>
</comment>
<evidence type="ECO:0000313" key="11">
    <source>
        <dbReference type="EMBL" id="EDO49280.1"/>
    </source>
</evidence>
<dbReference type="EMBL" id="DS469510">
    <property type="protein sequence ID" value="EDO49280.1"/>
    <property type="molecule type" value="Genomic_DNA"/>
</dbReference>
<dbReference type="eggNOG" id="KOG2025">
    <property type="taxonomic scope" value="Eukaryota"/>
</dbReference>
<protein>
    <recommendedName>
        <fullName evidence="13">Condensin complex subunit 3</fullName>
    </recommendedName>
</protein>
<evidence type="ECO:0000256" key="8">
    <source>
        <dbReference type="SAM" id="MobiDB-lite"/>
    </source>
</evidence>
<dbReference type="SUPFAM" id="SSF48371">
    <property type="entry name" value="ARM repeat"/>
    <property type="match status" value="1"/>
</dbReference>
<sequence>MPAECKSVRDVFEEAQRGFQLHAKLIRSLKKIQDSSESEDDFRETFLKHLTHAMIVFKREPAVERIMEFVAKYATARIHYVAPEKVDECEITSHFLRYVFMFLLECHDSRDKAVRFRTCQLINKLLNSMDDEASIEDDIADKIFDCMLVRLKDKIPVIRVQAVLALARLQDPSDEDCPIIASYLQLLSTDSSADVRRTVLANIVLSRKTLPNIIGETHDVTESVRKIAYRIVAEKTKIQWLSIAQRVQVLQDGLNDRSEAVKDICIKSVLQGWLRSFDGNIVELLKCVDVENSSETAEAAVKALLKGLPKEDLKLKINALKTDPSQAGPVTVNYDALDSETAFYWRCLGQHLKSLGVEGEELLDTLLPEVTAFCQFTEGHFTSPPEITSEKLQETFIATQLLLLAGVMDLSDEVGRKRLGQLVHELLVSPNIPEQLVHVLHSRFIDVEPDEETRIQELVEIIADVQQPIVIVETAASREETRQKELKMAAIKVKLIQYKDEMDEHVSNQNFSLAAELKEKISELEAERDSIMEQSSSVSLPDDPATLLKCLTIACKMLEATTRNGMGPTLLTLVDTLVVPGVQNENPLVRNAAVKCLGLCALLSCEFARKHLVLFLQVAQLDHIYCPGHSTQLCIYLLQKFGLEAFKLNPAQEILDQDKSSTESETDQEGEERSKEEGEEMGEEGEGEKTGERGVDNTATSVLQILTGLLESESNDLRNTAAEGLAKLLLSGRVLSAKLLSRLILLWYNPTTEDDGLLRHCIGVFLPVFAFSSRTNQELVRQSFLPTLRTLFSAPESSPLATINCKYVAELLVELTNNQHLNKMGNTTSSKDTTEQCSHVSLALKVANEILSDPEAPGVRVLCKVLTTLDL</sequence>
<dbReference type="InterPro" id="IPR011989">
    <property type="entry name" value="ARM-like"/>
</dbReference>
<dbReference type="PANTHER" id="PTHR14418">
    <property type="entry name" value="CONDENSIN COMPLEX SUBUNIT 3-RELATED"/>
    <property type="match status" value="1"/>
</dbReference>
<dbReference type="PANTHER" id="PTHR14418:SF5">
    <property type="entry name" value="CONDENSIN COMPLEX SUBUNIT 3"/>
    <property type="match status" value="1"/>
</dbReference>
<keyword evidence="5" id="KW-0498">Mitosis</keyword>
<dbReference type="AlphaFoldDB" id="A7RH24"/>
<evidence type="ECO:0000313" key="12">
    <source>
        <dbReference type="Proteomes" id="UP000001593"/>
    </source>
</evidence>
<dbReference type="GO" id="GO:0051301">
    <property type="term" value="P:cell division"/>
    <property type="evidence" value="ECO:0007669"/>
    <property type="project" value="UniProtKB-KW"/>
</dbReference>
<evidence type="ECO:0000256" key="2">
    <source>
        <dbReference type="ARBA" id="ARBA00006533"/>
    </source>
</evidence>